<evidence type="ECO:0008006" key="3">
    <source>
        <dbReference type="Google" id="ProtNLM"/>
    </source>
</evidence>
<reference evidence="1 2" key="1">
    <citation type="submission" date="2022-10" db="EMBL/GenBank/DDBJ databases">
        <title>Sinirhodobacter sp. nov., isolated from ocean surface sediments.</title>
        <authorList>
            <person name="He W."/>
            <person name="Wang L."/>
            <person name="Zhang D.-F."/>
        </authorList>
    </citation>
    <scope>NUCLEOTIDE SEQUENCE [LARGE SCALE GENOMIC DNA]</scope>
    <source>
        <strain evidence="1 2">WL0115</strain>
    </source>
</reference>
<dbReference type="RefSeq" id="WP_263846943.1">
    <property type="nucleotide sequence ID" value="NZ_JAOWKW010000001.1"/>
</dbReference>
<evidence type="ECO:0000313" key="2">
    <source>
        <dbReference type="Proteomes" id="UP001526166"/>
    </source>
</evidence>
<protein>
    <recommendedName>
        <fullName evidence="3">Hpr(Ser) kinase/phosphatase</fullName>
    </recommendedName>
</protein>
<dbReference type="InterPro" id="IPR027417">
    <property type="entry name" value="P-loop_NTPase"/>
</dbReference>
<evidence type="ECO:0000313" key="1">
    <source>
        <dbReference type="EMBL" id="MCV2877659.1"/>
    </source>
</evidence>
<dbReference type="Proteomes" id="UP001526166">
    <property type="component" value="Unassembled WGS sequence"/>
</dbReference>
<name>A0ABT2ZVW8_9RHOB</name>
<dbReference type="SUPFAM" id="SSF53795">
    <property type="entry name" value="PEP carboxykinase-like"/>
    <property type="match status" value="1"/>
</dbReference>
<keyword evidence="2" id="KW-1185">Reference proteome</keyword>
<accession>A0ABT2ZVW8</accession>
<dbReference type="EMBL" id="JAOWKW010000001">
    <property type="protein sequence ID" value="MCV2877659.1"/>
    <property type="molecule type" value="Genomic_DNA"/>
</dbReference>
<gene>
    <name evidence="1" type="ORF">OE699_02240</name>
</gene>
<dbReference type="Gene3D" id="3.40.50.300">
    <property type="entry name" value="P-loop containing nucleotide triphosphate hydrolases"/>
    <property type="match status" value="1"/>
</dbReference>
<organism evidence="1 2">
    <name type="scientific">Sedimentimonas flavescens</name>
    <dbReference type="NCBI Taxonomy" id="2851012"/>
    <lineage>
        <taxon>Bacteria</taxon>
        <taxon>Pseudomonadati</taxon>
        <taxon>Pseudomonadota</taxon>
        <taxon>Alphaproteobacteria</taxon>
        <taxon>Rhodobacterales</taxon>
        <taxon>Rhodobacter group</taxon>
        <taxon>Sedimentimonas</taxon>
    </lineage>
</organism>
<comment type="caution">
    <text evidence="1">The sequence shown here is derived from an EMBL/GenBank/DDBJ whole genome shotgun (WGS) entry which is preliminary data.</text>
</comment>
<sequence length="292" mass="31396">MSRKIIFNLNPEVSIVVQATWDTTGISFEIMGTEPSDYLRSLGVKTTFAARVEGKSPPFRVTWPQGKAPGINIEHLVLDQVMPVLLSAGGSFVLHAGCVGVGCGAFAFVGPSGVGKSTLTASFLNAGCLLLSDDAVVLTPMDDVVNVAGTYTGLRLLPDAFGQFYPAGHASSPVSDFTPKRRLEIMPDGSERSGRGRTLDAVFVLDEAPSADIRLCELTWAEGCIALLRNCFRGNAHDAELSKALFLQAATIAARLKIFRLSYPRDFDRLAEVREVIMVHAVRTGCFSQQAT</sequence>
<proteinExistence type="predicted"/>